<feature type="transmembrane region" description="Helical" evidence="6">
    <location>
        <begin position="106"/>
        <end position="123"/>
    </location>
</feature>
<dbReference type="STRING" id="79883.GCA_001636495_04237"/>
<reference evidence="7 8" key="1">
    <citation type="submission" date="2019-08" db="EMBL/GenBank/DDBJ databases">
        <title>Bacillus genomes from the desert of Cuatro Cienegas, Coahuila.</title>
        <authorList>
            <person name="Olmedo-Alvarez G."/>
        </authorList>
    </citation>
    <scope>NUCLEOTIDE SEQUENCE [LARGE SCALE GENOMIC DNA]</scope>
    <source>
        <strain evidence="7 8">CH28_1T</strain>
    </source>
</reference>
<dbReference type="InterPro" id="IPR012506">
    <property type="entry name" value="TMEM86B-like"/>
</dbReference>
<keyword evidence="3 6" id="KW-0812">Transmembrane</keyword>
<protein>
    <submittedName>
        <fullName evidence="7">Lysoplasmalogenase</fullName>
    </submittedName>
</protein>
<feature type="transmembrane region" description="Helical" evidence="6">
    <location>
        <begin position="79"/>
        <end position="100"/>
    </location>
</feature>
<evidence type="ECO:0000256" key="4">
    <source>
        <dbReference type="ARBA" id="ARBA00022989"/>
    </source>
</evidence>
<feature type="transmembrane region" description="Helical" evidence="6">
    <location>
        <begin position="6"/>
        <end position="21"/>
    </location>
</feature>
<evidence type="ECO:0000256" key="5">
    <source>
        <dbReference type="ARBA" id="ARBA00023136"/>
    </source>
</evidence>
<feature type="transmembrane region" description="Helical" evidence="6">
    <location>
        <begin position="28"/>
        <end position="48"/>
    </location>
</feature>
<evidence type="ECO:0000313" key="7">
    <source>
        <dbReference type="EMBL" id="TYS67627.1"/>
    </source>
</evidence>
<feature type="transmembrane region" description="Helical" evidence="6">
    <location>
        <begin position="191"/>
        <end position="210"/>
    </location>
</feature>
<dbReference type="EMBL" id="VTEV01000005">
    <property type="protein sequence ID" value="TYS67627.1"/>
    <property type="molecule type" value="Genomic_DNA"/>
</dbReference>
<dbReference type="Proteomes" id="UP000322524">
    <property type="component" value="Unassembled WGS sequence"/>
</dbReference>
<dbReference type="GO" id="GO:0016020">
    <property type="term" value="C:membrane"/>
    <property type="evidence" value="ECO:0007669"/>
    <property type="project" value="UniProtKB-SubCell"/>
</dbReference>
<sequence>MLFSLSILTMFLGSLYLLAVEKQDKSWVYILKPGTMVIIILIAILGLGESSSTYGWWILAGLLFSILGDIFLMLPKDRFVYGLGSFLVGHVCYVVGFSYFPGGGAVNLWISGALFLVAILYLLKLSKGVVNSGGIVLFLAVTAYVAIITSMVWAAFYSQQPLIIAGAILFFFSDAILAWDRFIGKLTYRNYLVMIPYYLAQYLFAISLHWV</sequence>
<dbReference type="Pfam" id="PF07947">
    <property type="entry name" value="YhhN"/>
    <property type="match status" value="1"/>
</dbReference>
<feature type="transmembrane region" description="Helical" evidence="6">
    <location>
        <begin position="54"/>
        <end position="72"/>
    </location>
</feature>
<dbReference type="GO" id="GO:0016787">
    <property type="term" value="F:hydrolase activity"/>
    <property type="evidence" value="ECO:0007669"/>
    <property type="project" value="TreeGrafter"/>
</dbReference>
<dbReference type="PANTHER" id="PTHR31885:SF6">
    <property type="entry name" value="GH04784P"/>
    <property type="match status" value="1"/>
</dbReference>
<dbReference type="OrthoDB" id="5592477at2"/>
<name>A0A5D4SW19_9BACI</name>
<evidence type="ECO:0000256" key="3">
    <source>
        <dbReference type="ARBA" id="ARBA00022692"/>
    </source>
</evidence>
<evidence type="ECO:0000256" key="2">
    <source>
        <dbReference type="ARBA" id="ARBA00007375"/>
    </source>
</evidence>
<feature type="transmembrane region" description="Helical" evidence="6">
    <location>
        <begin position="135"/>
        <end position="156"/>
    </location>
</feature>
<proteinExistence type="inferred from homology"/>
<accession>A0A5D4SW19</accession>
<dbReference type="PANTHER" id="PTHR31885">
    <property type="entry name" value="GH04784P"/>
    <property type="match status" value="1"/>
</dbReference>
<organism evidence="7 8">
    <name type="scientific">Sutcliffiella horikoshii</name>
    <dbReference type="NCBI Taxonomy" id="79883"/>
    <lineage>
        <taxon>Bacteria</taxon>
        <taxon>Bacillati</taxon>
        <taxon>Bacillota</taxon>
        <taxon>Bacilli</taxon>
        <taxon>Bacillales</taxon>
        <taxon>Bacillaceae</taxon>
        <taxon>Sutcliffiella</taxon>
    </lineage>
</organism>
<keyword evidence="5 6" id="KW-0472">Membrane</keyword>
<dbReference type="AlphaFoldDB" id="A0A5D4SW19"/>
<comment type="similarity">
    <text evidence="2">Belongs to the TMEM86 family.</text>
</comment>
<keyword evidence="4 6" id="KW-1133">Transmembrane helix</keyword>
<evidence type="ECO:0000256" key="6">
    <source>
        <dbReference type="SAM" id="Phobius"/>
    </source>
</evidence>
<evidence type="ECO:0000256" key="1">
    <source>
        <dbReference type="ARBA" id="ARBA00004141"/>
    </source>
</evidence>
<comment type="subcellular location">
    <subcellularLocation>
        <location evidence="1">Membrane</location>
        <topology evidence="1">Multi-pass membrane protein</topology>
    </subcellularLocation>
</comment>
<gene>
    <name evidence="7" type="ORF">FZC76_13710</name>
</gene>
<dbReference type="RefSeq" id="WP_148988737.1">
    <property type="nucleotide sequence ID" value="NZ_VTEV01000005.1"/>
</dbReference>
<feature type="transmembrane region" description="Helical" evidence="6">
    <location>
        <begin position="162"/>
        <end position="179"/>
    </location>
</feature>
<comment type="caution">
    <text evidence="7">The sequence shown here is derived from an EMBL/GenBank/DDBJ whole genome shotgun (WGS) entry which is preliminary data.</text>
</comment>
<evidence type="ECO:0000313" key="8">
    <source>
        <dbReference type="Proteomes" id="UP000322524"/>
    </source>
</evidence>